<protein>
    <recommendedName>
        <fullName evidence="7">Homeobox domain-containing protein</fullName>
    </recommendedName>
</protein>
<dbReference type="CDD" id="cd00086">
    <property type="entry name" value="homeodomain"/>
    <property type="match status" value="1"/>
</dbReference>
<evidence type="ECO:0000256" key="6">
    <source>
        <dbReference type="SAM" id="MobiDB-lite"/>
    </source>
</evidence>
<proteinExistence type="predicted"/>
<reference evidence="8" key="1">
    <citation type="submission" date="2020-05" db="EMBL/GenBank/DDBJ databases">
        <title>Phylogenomic resolution of chytrid fungi.</title>
        <authorList>
            <person name="Stajich J.E."/>
            <person name="Amses K."/>
            <person name="Simmons R."/>
            <person name="Seto K."/>
            <person name="Myers J."/>
            <person name="Bonds A."/>
            <person name="Quandt C.A."/>
            <person name="Barry K."/>
            <person name="Liu P."/>
            <person name="Grigoriev I."/>
            <person name="Longcore J.E."/>
            <person name="James T.Y."/>
        </authorList>
    </citation>
    <scope>NUCLEOTIDE SEQUENCE</scope>
    <source>
        <strain evidence="8">JEL0318</strain>
    </source>
</reference>
<feature type="compositionally biased region" description="Low complexity" evidence="6">
    <location>
        <begin position="433"/>
        <end position="450"/>
    </location>
</feature>
<feature type="compositionally biased region" description="Basic and acidic residues" evidence="6">
    <location>
        <begin position="53"/>
        <end position="70"/>
    </location>
</feature>
<feature type="compositionally biased region" description="Pro residues" evidence="6">
    <location>
        <begin position="271"/>
        <end position="284"/>
    </location>
</feature>
<feature type="compositionally biased region" description="Basic and acidic residues" evidence="6">
    <location>
        <begin position="451"/>
        <end position="472"/>
    </location>
</feature>
<sequence length="558" mass="59375">KRPRNVSSAPSEDHPSHTKDNNLEHTPRAAQDEDEEVEYDSDWAGDEEDLEGEEGKSVDDTESMRRRSEAHPPIVRQTKYKKRKVIDVAATRELYKQLMISEYPSTETRQKLGKKLGMTPRAVQIWFQNKRQKRKRMLKDGIRDPDMPEDLLDPAMRAAFRKTSGSHRRLEDDYDAQSTAGSTRSPSPEAGVSVSFKSTPSSSPRGAHPRATPAHVPPFRGELMIGPGDPLPGQHMRGEPLPGQFLHGSLLSGHHLRGEPLPGQSLRGEPLSPPLHPDHTPPATPLNHTPKSDAFRPTPPYGSSDPRMSFPGTPNREPLHPLASQMTSSLAQAFQNHPLAASMAAAAAATAATINNPLNNPFLPALLNPDYAAYLQEYVKTNPHFAWSSQAATAELYRAASAHMENLLASGGLGALAGMGAFAGLFGGTLSPSAGGSANTSGGSSPSGNNETKESDEAEERGSGGGEKREGKGAQALDLLATVALAKAMEEDYTEEESTPGRTKKKGKGRTVVVSPTGAGGGVSVRETGVPVGGGGSFRPPFLSGMAGVTDIGQAVIA</sequence>
<dbReference type="AlphaFoldDB" id="A0AAD5S1H5"/>
<keyword evidence="9" id="KW-1185">Reference proteome</keyword>
<dbReference type="InterPro" id="IPR009057">
    <property type="entry name" value="Homeodomain-like_sf"/>
</dbReference>
<dbReference type="PANTHER" id="PTHR24327">
    <property type="entry name" value="HOMEOBOX PROTEIN"/>
    <property type="match status" value="1"/>
</dbReference>
<keyword evidence="1 4" id="KW-0238">DNA-binding</keyword>
<feature type="DNA-binding region" description="Homeobox" evidence="4">
    <location>
        <begin position="79"/>
        <end position="138"/>
    </location>
</feature>
<comment type="caution">
    <text evidence="8">The sequence shown here is derived from an EMBL/GenBank/DDBJ whole genome shotgun (WGS) entry which is preliminary data.</text>
</comment>
<evidence type="ECO:0000256" key="4">
    <source>
        <dbReference type="PROSITE-ProRule" id="PRU00108"/>
    </source>
</evidence>
<keyword evidence="3 4" id="KW-0539">Nucleus</keyword>
<comment type="subcellular location">
    <subcellularLocation>
        <location evidence="4 5">Nucleus</location>
    </subcellularLocation>
</comment>
<dbReference type="InterPro" id="IPR050460">
    <property type="entry name" value="Distal-less_Homeobox_TF"/>
</dbReference>
<accession>A0AAD5S1H5</accession>
<dbReference type="GO" id="GO:0000981">
    <property type="term" value="F:DNA-binding transcription factor activity, RNA polymerase II-specific"/>
    <property type="evidence" value="ECO:0007669"/>
    <property type="project" value="TreeGrafter"/>
</dbReference>
<dbReference type="SUPFAM" id="SSF46689">
    <property type="entry name" value="Homeodomain-like"/>
    <property type="match status" value="1"/>
</dbReference>
<dbReference type="GO" id="GO:0000978">
    <property type="term" value="F:RNA polymerase II cis-regulatory region sequence-specific DNA binding"/>
    <property type="evidence" value="ECO:0007669"/>
    <property type="project" value="TreeGrafter"/>
</dbReference>
<dbReference type="EMBL" id="JADGJD010002742">
    <property type="protein sequence ID" value="KAJ3029086.1"/>
    <property type="molecule type" value="Genomic_DNA"/>
</dbReference>
<name>A0AAD5S1H5_9FUNG</name>
<evidence type="ECO:0000313" key="9">
    <source>
        <dbReference type="Proteomes" id="UP001212841"/>
    </source>
</evidence>
<feature type="region of interest" description="Disordered" evidence="6">
    <location>
        <begin position="491"/>
        <end position="542"/>
    </location>
</feature>
<evidence type="ECO:0000259" key="7">
    <source>
        <dbReference type="PROSITE" id="PS50071"/>
    </source>
</evidence>
<dbReference type="GO" id="GO:0005634">
    <property type="term" value="C:nucleus"/>
    <property type="evidence" value="ECO:0007669"/>
    <property type="project" value="UniProtKB-SubCell"/>
</dbReference>
<organism evidence="8 9">
    <name type="scientific">Rhizophlyctis rosea</name>
    <dbReference type="NCBI Taxonomy" id="64517"/>
    <lineage>
        <taxon>Eukaryota</taxon>
        <taxon>Fungi</taxon>
        <taxon>Fungi incertae sedis</taxon>
        <taxon>Chytridiomycota</taxon>
        <taxon>Chytridiomycota incertae sedis</taxon>
        <taxon>Chytridiomycetes</taxon>
        <taxon>Rhizophlyctidales</taxon>
        <taxon>Rhizophlyctidaceae</taxon>
        <taxon>Rhizophlyctis</taxon>
    </lineage>
</organism>
<feature type="compositionally biased region" description="Polar residues" evidence="6">
    <location>
        <begin position="176"/>
        <end position="186"/>
    </location>
</feature>
<feature type="compositionally biased region" description="Low complexity" evidence="6">
    <location>
        <begin position="192"/>
        <end position="204"/>
    </location>
</feature>
<feature type="region of interest" description="Disordered" evidence="6">
    <location>
        <begin position="162"/>
        <end position="321"/>
    </location>
</feature>
<dbReference type="InterPro" id="IPR001356">
    <property type="entry name" value="HD"/>
</dbReference>
<feature type="compositionally biased region" description="Basic and acidic residues" evidence="6">
    <location>
        <begin position="11"/>
        <end position="31"/>
    </location>
</feature>
<feature type="compositionally biased region" description="Acidic residues" evidence="6">
    <location>
        <begin position="32"/>
        <end position="52"/>
    </location>
</feature>
<feature type="region of interest" description="Disordered" evidence="6">
    <location>
        <begin position="1"/>
        <end position="78"/>
    </location>
</feature>
<feature type="compositionally biased region" description="Polar residues" evidence="6">
    <location>
        <begin position="1"/>
        <end position="10"/>
    </location>
</feature>
<evidence type="ECO:0000256" key="2">
    <source>
        <dbReference type="ARBA" id="ARBA00023155"/>
    </source>
</evidence>
<evidence type="ECO:0000313" key="8">
    <source>
        <dbReference type="EMBL" id="KAJ3029086.1"/>
    </source>
</evidence>
<dbReference type="SMART" id="SM00389">
    <property type="entry name" value="HOX"/>
    <property type="match status" value="1"/>
</dbReference>
<evidence type="ECO:0000256" key="5">
    <source>
        <dbReference type="RuleBase" id="RU000682"/>
    </source>
</evidence>
<feature type="domain" description="Homeobox" evidence="7">
    <location>
        <begin position="77"/>
        <end position="137"/>
    </location>
</feature>
<evidence type="ECO:0000256" key="3">
    <source>
        <dbReference type="ARBA" id="ARBA00023242"/>
    </source>
</evidence>
<gene>
    <name evidence="8" type="ORF">HK097_005853</name>
</gene>
<dbReference type="PANTHER" id="PTHR24327:SF41">
    <property type="entry name" value="BRAIN-SPECIFIC HOMEOBOX PROTEIN"/>
    <property type="match status" value="1"/>
</dbReference>
<evidence type="ECO:0000256" key="1">
    <source>
        <dbReference type="ARBA" id="ARBA00023125"/>
    </source>
</evidence>
<feature type="non-terminal residue" evidence="8">
    <location>
        <position position="558"/>
    </location>
</feature>
<dbReference type="Proteomes" id="UP001212841">
    <property type="component" value="Unassembled WGS sequence"/>
</dbReference>
<dbReference type="PROSITE" id="PS50071">
    <property type="entry name" value="HOMEOBOX_2"/>
    <property type="match status" value="1"/>
</dbReference>
<feature type="region of interest" description="Disordered" evidence="6">
    <location>
        <begin position="433"/>
        <end position="473"/>
    </location>
</feature>
<dbReference type="Gene3D" id="1.10.10.60">
    <property type="entry name" value="Homeodomain-like"/>
    <property type="match status" value="1"/>
</dbReference>
<keyword evidence="2 4" id="KW-0371">Homeobox</keyword>
<dbReference type="Pfam" id="PF00046">
    <property type="entry name" value="Homeodomain"/>
    <property type="match status" value="1"/>
</dbReference>
<feature type="non-terminal residue" evidence="8">
    <location>
        <position position="1"/>
    </location>
</feature>